<evidence type="ECO:0000313" key="4">
    <source>
        <dbReference type="Proteomes" id="UP000254282"/>
    </source>
</evidence>
<evidence type="ECO:0000256" key="1">
    <source>
        <dbReference type="SAM" id="MobiDB-lite"/>
    </source>
</evidence>
<dbReference type="SUPFAM" id="SSF69255">
    <property type="entry name" value="gp5 N-terminal domain-like"/>
    <property type="match status" value="1"/>
</dbReference>
<accession>A0A381FJD8</accession>
<dbReference type="Proteomes" id="UP000254282">
    <property type="component" value="Unassembled WGS sequence"/>
</dbReference>
<dbReference type="SUPFAM" id="SSF69349">
    <property type="entry name" value="Phage fibre proteins"/>
    <property type="match status" value="1"/>
</dbReference>
<dbReference type="Gene3D" id="2.40.50.230">
    <property type="entry name" value="Gp5 N-terminal domain"/>
    <property type="match status" value="1"/>
</dbReference>
<organism evidence="3 4">
    <name type="scientific">Chryseobacterium indoltheticum</name>
    <dbReference type="NCBI Taxonomy" id="254"/>
    <lineage>
        <taxon>Bacteria</taxon>
        <taxon>Pseudomonadati</taxon>
        <taxon>Bacteroidota</taxon>
        <taxon>Flavobacteriia</taxon>
        <taxon>Flavobacteriales</taxon>
        <taxon>Weeksellaceae</taxon>
        <taxon>Chryseobacterium group</taxon>
        <taxon>Chryseobacterium</taxon>
    </lineage>
</organism>
<feature type="domain" description="Gp5/Type VI secretion system Vgr protein OB-fold" evidence="2">
    <location>
        <begin position="399"/>
        <end position="477"/>
    </location>
</feature>
<dbReference type="Pfam" id="PF04717">
    <property type="entry name" value="Phage_base_V"/>
    <property type="match status" value="1"/>
</dbReference>
<feature type="region of interest" description="Disordered" evidence="1">
    <location>
        <begin position="1"/>
        <end position="23"/>
    </location>
</feature>
<dbReference type="STRING" id="254.SAMN05421682_101423"/>
<dbReference type="Gene3D" id="3.55.50.10">
    <property type="entry name" value="Baseplate protein-like domains"/>
    <property type="match status" value="1"/>
</dbReference>
<proteinExistence type="predicted"/>
<dbReference type="InterPro" id="IPR006531">
    <property type="entry name" value="Gp5/Vgr_OB"/>
</dbReference>
<reference evidence="3 4" key="1">
    <citation type="submission" date="2018-06" db="EMBL/GenBank/DDBJ databases">
        <authorList>
            <consortium name="Pathogen Informatics"/>
            <person name="Doyle S."/>
        </authorList>
    </citation>
    <scope>NUCLEOTIDE SEQUENCE [LARGE SCALE GENOMIC DNA]</scope>
    <source>
        <strain evidence="3 4">NCTC13532</strain>
    </source>
</reference>
<feature type="compositionally biased region" description="Polar residues" evidence="1">
    <location>
        <begin position="1"/>
        <end position="19"/>
    </location>
</feature>
<feature type="region of interest" description="Disordered" evidence="1">
    <location>
        <begin position="630"/>
        <end position="652"/>
    </location>
</feature>
<evidence type="ECO:0000313" key="3">
    <source>
        <dbReference type="EMBL" id="SUX46568.1"/>
    </source>
</evidence>
<dbReference type="SUPFAM" id="SSF69279">
    <property type="entry name" value="Phage tail proteins"/>
    <property type="match status" value="1"/>
</dbReference>
<evidence type="ECO:0000259" key="2">
    <source>
        <dbReference type="Pfam" id="PF04717"/>
    </source>
</evidence>
<sequence length="652" mass="71693">MKNFDTSGGSAFRPSQNAAGVSENHHTGINRLVKLSLVIEGKVIKYYKHFKLTQSSQKHHEFTLTLAHDTLGDRQTHTLEEANKFLGKRLTAVISYKDIENSPERTFVGVITGVGFSQEKMSLGNIILSGYSPTILLDGAPHIQSFGGNQTVNMGIIAEEVIKQGLDKSRFDIRIDTNDYSQIIYSSQYDETHYNYLARMAEAYGEQFYYDGEVLHFGKLPPQNQPIKLTYGSSANDIKVELKAVHTKPQFYGYNSNKNERLISGSTPIQHVGDLAKTAYQHNDAIYKTPSLRVAPIKATTHLDVEYSQKSTSGSEGVNVFSVSGSTTVPFLHPGCSVDIEMRKPDTNETSYFTKIMVTETTHEIDTIGHYTGSFQGIASDTGFLPKPEFTIPIAQPQIATVISNTDPEGQGRVQVRFDWQTNDTTHFIRMMSPDAGGTDQITQNRGYVAIPEVGDQVMVNFVHNHPDRPFVMGGMFHGGIGLGGGINNHMRSIQTKSGIKVLMNDDEKSVTILDPSGNTYFMDGKGNITVTAPNDMNFNAGGNMNISVGQNMTTTVGANQSNTVGMNKTENVTMNFSESVGAMKNVGVLGSFFTNVTGKLTHYVKGDMETFGEKEHKLISLQGIEVSSKGNVEHHAEKEVKNNSGEKSKNY</sequence>
<gene>
    <name evidence="3" type="ORF">NCTC13532_02122</name>
</gene>
<feature type="compositionally biased region" description="Basic and acidic residues" evidence="1">
    <location>
        <begin position="632"/>
        <end position="652"/>
    </location>
</feature>
<dbReference type="Gene3D" id="2.30.110.50">
    <property type="match status" value="1"/>
</dbReference>
<protein>
    <submittedName>
        <fullName evidence="3">Uncharacterized protein conserved in bacteria</fullName>
    </submittedName>
</protein>
<name>A0A381FJD8_9FLAO</name>
<dbReference type="RefSeq" id="WP_115620255.1">
    <property type="nucleotide sequence ID" value="NZ_UFVR01000004.1"/>
</dbReference>
<dbReference type="InterPro" id="IPR037026">
    <property type="entry name" value="Vgr_OB-fold_dom_sf"/>
</dbReference>
<dbReference type="AlphaFoldDB" id="A0A381FJD8"/>
<dbReference type="EMBL" id="UFVR01000004">
    <property type="protein sequence ID" value="SUX46568.1"/>
    <property type="molecule type" value="Genomic_DNA"/>
</dbReference>